<dbReference type="EMBL" id="OMOD01000194">
    <property type="protein sequence ID" value="SPF49867.1"/>
    <property type="molecule type" value="Genomic_DNA"/>
</dbReference>
<keyword evidence="3" id="KW-0418">Kinase</keyword>
<feature type="domain" description="Carbohydrate kinase FGGY C-terminal" evidence="5">
    <location>
        <begin position="257"/>
        <end position="443"/>
    </location>
</feature>
<evidence type="ECO:0000256" key="1">
    <source>
        <dbReference type="ARBA" id="ARBA00009156"/>
    </source>
</evidence>
<comment type="similarity">
    <text evidence="1">Belongs to the FGGY kinase family.</text>
</comment>
<dbReference type="InterPro" id="IPR050406">
    <property type="entry name" value="FGGY_Carb_Kinase"/>
</dbReference>
<dbReference type="PANTHER" id="PTHR43095:SF2">
    <property type="entry name" value="GLUCONOKINASE"/>
    <property type="match status" value="1"/>
</dbReference>
<dbReference type="PIRSF" id="PIRSF000538">
    <property type="entry name" value="GlpK"/>
    <property type="match status" value="1"/>
</dbReference>
<evidence type="ECO:0000313" key="7">
    <source>
        <dbReference type="Proteomes" id="UP000238701"/>
    </source>
</evidence>
<evidence type="ECO:0000256" key="2">
    <source>
        <dbReference type="ARBA" id="ARBA00022679"/>
    </source>
</evidence>
<dbReference type="InterPro" id="IPR043129">
    <property type="entry name" value="ATPase_NBD"/>
</dbReference>
<reference evidence="7" key="1">
    <citation type="submission" date="2018-02" db="EMBL/GenBank/DDBJ databases">
        <authorList>
            <person name="Hausmann B."/>
        </authorList>
    </citation>
    <scope>NUCLEOTIDE SEQUENCE [LARGE SCALE GENOMIC DNA]</scope>
    <source>
        <strain evidence="7">Peat soil MAG SbA1</strain>
    </source>
</reference>
<protein>
    <recommendedName>
        <fullName evidence="8">Xylulokinase</fullName>
    </recommendedName>
</protein>
<evidence type="ECO:0008006" key="8">
    <source>
        <dbReference type="Google" id="ProtNLM"/>
    </source>
</evidence>
<feature type="domain" description="Carbohydrate kinase FGGY N-terminal" evidence="4">
    <location>
        <begin position="7"/>
        <end position="242"/>
    </location>
</feature>
<evidence type="ECO:0000259" key="4">
    <source>
        <dbReference type="Pfam" id="PF00370"/>
    </source>
</evidence>
<dbReference type="Gene3D" id="3.30.420.40">
    <property type="match status" value="2"/>
</dbReference>
<dbReference type="InterPro" id="IPR018485">
    <property type="entry name" value="FGGY_C"/>
</dbReference>
<dbReference type="Pfam" id="PF02782">
    <property type="entry name" value="FGGY_C"/>
    <property type="match status" value="1"/>
</dbReference>
<dbReference type="PANTHER" id="PTHR43095">
    <property type="entry name" value="SUGAR KINASE"/>
    <property type="match status" value="1"/>
</dbReference>
<dbReference type="GO" id="GO:0005975">
    <property type="term" value="P:carbohydrate metabolic process"/>
    <property type="evidence" value="ECO:0007669"/>
    <property type="project" value="InterPro"/>
</dbReference>
<evidence type="ECO:0000313" key="6">
    <source>
        <dbReference type="EMBL" id="SPF49867.1"/>
    </source>
</evidence>
<dbReference type="GO" id="GO:0016301">
    <property type="term" value="F:kinase activity"/>
    <property type="evidence" value="ECO:0007669"/>
    <property type="project" value="UniProtKB-KW"/>
</dbReference>
<evidence type="ECO:0000259" key="5">
    <source>
        <dbReference type="Pfam" id="PF02782"/>
    </source>
</evidence>
<dbReference type="InterPro" id="IPR000577">
    <property type="entry name" value="Carb_kinase_FGGY"/>
</dbReference>
<dbReference type="SUPFAM" id="SSF53067">
    <property type="entry name" value="Actin-like ATPase domain"/>
    <property type="match status" value="2"/>
</dbReference>
<proteinExistence type="inferred from homology"/>
<dbReference type="InterPro" id="IPR018484">
    <property type="entry name" value="FGGY_N"/>
</dbReference>
<name>A0A2U3LD75_9BACT</name>
<dbReference type="AlphaFoldDB" id="A0A2U3LD75"/>
<dbReference type="Pfam" id="PF00370">
    <property type="entry name" value="FGGY_N"/>
    <property type="match status" value="1"/>
</dbReference>
<dbReference type="Proteomes" id="UP000238701">
    <property type="component" value="Unassembled WGS sequence"/>
</dbReference>
<accession>A0A2U3LD75</accession>
<gene>
    <name evidence="6" type="ORF">SBA1_950016</name>
</gene>
<dbReference type="OrthoDB" id="9805576at2"/>
<organism evidence="6 7">
    <name type="scientific">Candidatus Sulfotelmatobacter kueseliae</name>
    <dbReference type="NCBI Taxonomy" id="2042962"/>
    <lineage>
        <taxon>Bacteria</taxon>
        <taxon>Pseudomonadati</taxon>
        <taxon>Acidobacteriota</taxon>
        <taxon>Terriglobia</taxon>
        <taxon>Terriglobales</taxon>
        <taxon>Candidatus Korobacteraceae</taxon>
        <taxon>Candidatus Sulfotelmatobacter</taxon>
    </lineage>
</organism>
<evidence type="ECO:0000256" key="3">
    <source>
        <dbReference type="ARBA" id="ARBA00022777"/>
    </source>
</evidence>
<sequence length="497" mass="54222">MKPTSCVLGIDLGTSAIKLVAVSSDGRVIASARESYGATFTISGQAEQDCQHWLKALSVAAKKIESRLENKARVAGIALTGQMPTLVMLRDQRPVAPAITWQDSRADAWVSARVDNDLRREIYLKTGILIDGRYLAPMFQYHHRAKGYKASLILSAKDFLFHALTGLAVTDPSTASGYGLYNLQTKAWDLALCKLWDIDTEQLPSVESSSFRAPLSKRGRQLLGCALGTPVVLGCADSVAGVYALSGDKSLAHRATVLTGTSTVIMKCDSQPRWDRQSRYLITPFAVDGWFGCEADLLATGSAREWAAGIFLRRSNKKAQRALWQSAYAVAPGADGLFFTPYLAGGEQGVLWNPRLRGTLTGLTLDHDGARIARALIEGMCFEIRRCLKVFEEEGLLSHVRVAGWMAHTPEESQLLADITGWPVQAFAVGSPSAVGAALISCMVDHEKHFEKTKTFALSPSEQSQRYNEIYARYVAKFPTADTICNPVAYSNPNAPR</sequence>
<keyword evidence="2" id="KW-0808">Transferase</keyword>